<dbReference type="PANTHER" id="PTHR43523">
    <property type="entry name" value="GLUCOSE-1-PHOSPHATE ADENYLYLTRANSFERASE-RELATED"/>
    <property type="match status" value="1"/>
</dbReference>
<dbReference type="PANTHER" id="PTHR43523:SF6">
    <property type="entry name" value="GLYCOGEN BIOSYNTHESIS PROTEIN GLGD"/>
    <property type="match status" value="1"/>
</dbReference>
<dbReference type="GO" id="GO:0008878">
    <property type="term" value="F:glucose-1-phosphate adenylyltransferase activity"/>
    <property type="evidence" value="ECO:0007669"/>
    <property type="project" value="InterPro"/>
</dbReference>
<sequence>MKIKSCAILNLTEPKDALKPLTSKRPIAALPFACRYRIIDFALSNIANAGVESCAMFISESGRSIYDHIRSGKYWGLDLASAGGIFTFSQQNWRREYDLSHGNEYEIYEDHQLFLSKSNAEYVFVLGTQIVANVDLTAVLQFHEENKKELTVVYQNIEQKQIVGKLNEPVLVFDEGGNFSHITQHEKLETSDQDRFPVSLNMFVLTVDTLNQIFEWGYRDHVYLDTDQLILNYIEELEVSAYEFTGYTANVDSIEAYFKANMSLLEKGKFDALFHGANTVITKPKNGVPTYYDKDSLVHTSQLATECIIFGQLTNSLCSRRVKVGKGSTVDHTILLQGVTVGENVQLSYCILDKQVVVDDGAVIEGSPENIVIVPKGQHVSA</sequence>
<accession>A0A3D4S5H5</accession>
<dbReference type="EMBL" id="DQHO01000030">
    <property type="protein sequence ID" value="HCS93980.1"/>
    <property type="molecule type" value="Genomic_DNA"/>
</dbReference>
<comment type="caution">
    <text evidence="5">The sequence shown here is derived from an EMBL/GenBank/DDBJ whole genome shotgun (WGS) entry which is preliminary data.</text>
</comment>
<dbReference type="Gene3D" id="3.90.550.10">
    <property type="entry name" value="Spore Coat Polysaccharide Biosynthesis Protein SpsA, Chain A"/>
    <property type="match status" value="1"/>
</dbReference>
<dbReference type="InterPro" id="IPR056818">
    <property type="entry name" value="GlmU/GlgC-like_hexapep"/>
</dbReference>
<dbReference type="NCBIfam" id="TIGR02092">
    <property type="entry name" value="glgD"/>
    <property type="match status" value="1"/>
</dbReference>
<keyword evidence="5" id="KW-0548">Nucleotidyltransferase</keyword>
<evidence type="ECO:0000313" key="6">
    <source>
        <dbReference type="Proteomes" id="UP000262195"/>
    </source>
</evidence>
<evidence type="ECO:0000256" key="2">
    <source>
        <dbReference type="ARBA" id="ARBA00023056"/>
    </source>
</evidence>
<dbReference type="SUPFAM" id="SSF53448">
    <property type="entry name" value="Nucleotide-diphospho-sugar transferases"/>
    <property type="match status" value="1"/>
</dbReference>
<evidence type="ECO:0000313" key="5">
    <source>
        <dbReference type="EMBL" id="HCS93980.1"/>
    </source>
</evidence>
<dbReference type="AlphaFoldDB" id="A0A3D4S5H5"/>
<dbReference type="SUPFAM" id="SSF51161">
    <property type="entry name" value="Trimeric LpxA-like enzymes"/>
    <property type="match status" value="1"/>
</dbReference>
<keyword evidence="2" id="KW-0320">Glycogen biosynthesis</keyword>
<protein>
    <submittedName>
        <fullName evidence="5">Glucose-1-phosphate adenylyltransferase subunit GlgD</fullName>
    </submittedName>
</protein>
<dbReference type="GO" id="GO:0005978">
    <property type="term" value="P:glycogen biosynthetic process"/>
    <property type="evidence" value="ECO:0007669"/>
    <property type="project" value="UniProtKB-KW"/>
</dbReference>
<dbReference type="InterPro" id="IPR011832">
    <property type="entry name" value="GlgDAde_trans"/>
</dbReference>
<dbReference type="InterPro" id="IPR011831">
    <property type="entry name" value="ADP-Glc_PPase"/>
</dbReference>
<evidence type="ECO:0000256" key="1">
    <source>
        <dbReference type="ARBA" id="ARBA00010443"/>
    </source>
</evidence>
<dbReference type="InterPro" id="IPR029044">
    <property type="entry name" value="Nucleotide-diphossugar_trans"/>
</dbReference>
<dbReference type="STRING" id="1121105.GCA_000421665_00910"/>
<proteinExistence type="inferred from homology"/>
<dbReference type="Gene3D" id="2.160.10.10">
    <property type="entry name" value="Hexapeptide repeat proteins"/>
    <property type="match status" value="1"/>
</dbReference>
<reference evidence="5 6" key="1">
    <citation type="journal article" date="2018" name="Nat. Biotechnol.">
        <title>A standardized bacterial taxonomy based on genome phylogeny substantially revises the tree of life.</title>
        <authorList>
            <person name="Parks D.H."/>
            <person name="Chuvochina M."/>
            <person name="Waite D.W."/>
            <person name="Rinke C."/>
            <person name="Skarshewski A."/>
            <person name="Chaumeil P.A."/>
            <person name="Hugenholtz P."/>
        </authorList>
    </citation>
    <scope>NUCLEOTIDE SEQUENCE [LARGE SCALE GENOMIC DNA]</scope>
    <source>
        <strain evidence="5">UBA11306</strain>
    </source>
</reference>
<evidence type="ECO:0000259" key="3">
    <source>
        <dbReference type="Pfam" id="PF00483"/>
    </source>
</evidence>
<dbReference type="InterPro" id="IPR011004">
    <property type="entry name" value="Trimer_LpxA-like_sf"/>
</dbReference>
<evidence type="ECO:0000259" key="4">
    <source>
        <dbReference type="Pfam" id="PF24894"/>
    </source>
</evidence>
<keyword evidence="5" id="KW-0808">Transferase</keyword>
<dbReference type="Pfam" id="PF24894">
    <property type="entry name" value="Hexapep_GlmU"/>
    <property type="match status" value="1"/>
</dbReference>
<organism evidence="5 6">
    <name type="scientific">Bavariicoccus seileri</name>
    <dbReference type="NCBI Taxonomy" id="549685"/>
    <lineage>
        <taxon>Bacteria</taxon>
        <taxon>Bacillati</taxon>
        <taxon>Bacillota</taxon>
        <taxon>Bacilli</taxon>
        <taxon>Lactobacillales</taxon>
        <taxon>Enterococcaceae</taxon>
        <taxon>Bavariicoccus</taxon>
    </lineage>
</organism>
<dbReference type="CDD" id="cd04651">
    <property type="entry name" value="LbH_G1P_AT_C"/>
    <property type="match status" value="1"/>
</dbReference>
<dbReference type="InterPro" id="IPR005835">
    <property type="entry name" value="NTP_transferase_dom"/>
</dbReference>
<name>A0A3D4S5H5_9ENTE</name>
<dbReference type="Pfam" id="PF00483">
    <property type="entry name" value="NTP_transferase"/>
    <property type="match status" value="1"/>
</dbReference>
<comment type="similarity">
    <text evidence="1">Belongs to the bacterial/plant glucose-1-phosphate adenylyltransferase family.</text>
</comment>
<dbReference type="Proteomes" id="UP000262195">
    <property type="component" value="Unassembled WGS sequence"/>
</dbReference>
<feature type="domain" description="Nucleotidyl transferase" evidence="3">
    <location>
        <begin position="18"/>
        <end position="155"/>
    </location>
</feature>
<feature type="domain" description="Glucose-1-phosphate adenylyltransferase/Bifunctional protein GlmU-like C-terminal hexapeptide" evidence="4">
    <location>
        <begin position="294"/>
        <end position="364"/>
    </location>
</feature>
<gene>
    <name evidence="5" type="primary">glgD</name>
    <name evidence="5" type="ORF">DIW15_04660</name>
</gene>